<dbReference type="Proteomes" id="UP000234433">
    <property type="component" value="Unassembled WGS sequence"/>
</dbReference>
<evidence type="ECO:0000313" key="1">
    <source>
        <dbReference type="EMBL" id="SMY05387.1"/>
    </source>
</evidence>
<accession>A0A2H1L078</accession>
<dbReference type="AlphaFoldDB" id="A0A2H1L078"/>
<name>A0A2H1L078_9MICO</name>
<sequence>MNSPPNSGRSTKSTDMLLLNANRNWRTPTHFSWDEYADKRPKALK</sequence>
<reference evidence="1 2" key="1">
    <citation type="submission" date="2017-03" db="EMBL/GenBank/DDBJ databases">
        <authorList>
            <person name="Afonso C.L."/>
            <person name="Miller P.J."/>
            <person name="Scott M.A."/>
            <person name="Spackman E."/>
            <person name="Goraichik I."/>
            <person name="Dimitrov K.M."/>
            <person name="Suarez D.L."/>
            <person name="Swayne D.E."/>
        </authorList>
    </citation>
    <scope>NUCLEOTIDE SEQUENCE [LARGE SCALE GENOMIC DNA]</scope>
    <source>
        <strain evidence="1 2">CNRZ 918</strain>
    </source>
</reference>
<gene>
    <name evidence="1" type="ORF">BANT918_03406</name>
</gene>
<evidence type="ECO:0000313" key="2">
    <source>
        <dbReference type="Proteomes" id="UP000234433"/>
    </source>
</evidence>
<protein>
    <submittedName>
        <fullName evidence="1">Uncharacterized protein</fullName>
    </submittedName>
</protein>
<dbReference type="EMBL" id="FXZD01000029">
    <property type="protein sequence ID" value="SMY05387.1"/>
    <property type="molecule type" value="Genomic_DNA"/>
</dbReference>
<organism evidence="1 2">
    <name type="scientific">Brevibacterium antiquum CNRZ 918</name>
    <dbReference type="NCBI Taxonomy" id="1255637"/>
    <lineage>
        <taxon>Bacteria</taxon>
        <taxon>Bacillati</taxon>
        <taxon>Actinomycetota</taxon>
        <taxon>Actinomycetes</taxon>
        <taxon>Micrococcales</taxon>
        <taxon>Brevibacteriaceae</taxon>
        <taxon>Brevibacterium</taxon>
    </lineage>
</organism>
<proteinExistence type="predicted"/>